<reference evidence="2" key="1">
    <citation type="submission" date="2020-12" db="EMBL/GenBank/DDBJ databases">
        <title>Hymenobacter sp.</title>
        <authorList>
            <person name="Kim M.K."/>
        </authorList>
    </citation>
    <scope>NUCLEOTIDE SEQUENCE [LARGE SCALE GENOMIC DNA]</scope>
    <source>
        <strain evidence="2">BT325</strain>
    </source>
</reference>
<evidence type="ECO:0000313" key="2">
    <source>
        <dbReference type="Proteomes" id="UP000620670"/>
    </source>
</evidence>
<organism evidence="1 2">
    <name type="scientific">Microvirga splendida</name>
    <dbReference type="NCBI Taxonomy" id="2795727"/>
    <lineage>
        <taxon>Bacteria</taxon>
        <taxon>Pseudomonadati</taxon>
        <taxon>Pseudomonadota</taxon>
        <taxon>Alphaproteobacteria</taxon>
        <taxon>Hyphomicrobiales</taxon>
        <taxon>Methylobacteriaceae</taxon>
        <taxon>Microvirga</taxon>
    </lineage>
</organism>
<sequence>MTAYRATASLAPDPGGGWRSSYLDPYREFFIRPVTRKGDLTIPQLATELLAGE</sequence>
<keyword evidence="2" id="KW-1185">Reference proteome</keyword>
<dbReference type="RefSeq" id="WP_199051812.1">
    <property type="nucleotide sequence ID" value="NZ_JAELXT010000058.1"/>
</dbReference>
<comment type="caution">
    <text evidence="1">The sequence shown here is derived from an EMBL/GenBank/DDBJ whole genome shotgun (WGS) entry which is preliminary data.</text>
</comment>
<gene>
    <name evidence="1" type="ORF">JAO75_24450</name>
</gene>
<accession>A0ABS0Y8B4</accession>
<dbReference type="Proteomes" id="UP000620670">
    <property type="component" value="Unassembled WGS sequence"/>
</dbReference>
<evidence type="ECO:0000313" key="1">
    <source>
        <dbReference type="EMBL" id="MBJ6128542.1"/>
    </source>
</evidence>
<proteinExistence type="predicted"/>
<name>A0ABS0Y8B4_9HYPH</name>
<protein>
    <submittedName>
        <fullName evidence="1">Uncharacterized protein</fullName>
    </submittedName>
</protein>
<dbReference type="EMBL" id="JAELXT010000058">
    <property type="protein sequence ID" value="MBJ6128542.1"/>
    <property type="molecule type" value="Genomic_DNA"/>
</dbReference>